<feature type="domain" description="DUF4158" evidence="7">
    <location>
        <begin position="6"/>
        <end position="169"/>
    </location>
</feature>
<keyword evidence="8" id="KW-0614">Plasmid</keyword>
<dbReference type="AlphaFoldDB" id="A0A0H3YFN0"/>
<name>A0A0H3YFN0_SALET</name>
<evidence type="ECO:0000256" key="5">
    <source>
        <dbReference type="SAM" id="MobiDB-lite"/>
    </source>
</evidence>
<evidence type="ECO:0000313" key="8">
    <source>
        <dbReference type="EMBL" id="AKN19298.1"/>
    </source>
</evidence>
<dbReference type="InterPro" id="IPR025296">
    <property type="entry name" value="DUF4158"/>
</dbReference>
<dbReference type="InterPro" id="IPR047653">
    <property type="entry name" value="Tn3-like_transpos"/>
</dbReference>
<accession>A0A0H3YFN0</accession>
<evidence type="ECO:0000256" key="1">
    <source>
        <dbReference type="ARBA" id="ARBA00009402"/>
    </source>
</evidence>
<evidence type="ECO:0000259" key="6">
    <source>
        <dbReference type="Pfam" id="PF01526"/>
    </source>
</evidence>
<keyword evidence="4" id="KW-0233">DNA recombination</keyword>
<dbReference type="EMBL" id="KR091911">
    <property type="protein sequence ID" value="AKN19298.1"/>
    <property type="molecule type" value="Genomic_DNA"/>
</dbReference>
<feature type="domain" description="Tn3 transposase DDE" evidence="6">
    <location>
        <begin position="581"/>
        <end position="968"/>
    </location>
</feature>
<dbReference type="GO" id="GO:0006313">
    <property type="term" value="P:DNA transposition"/>
    <property type="evidence" value="ECO:0007669"/>
    <property type="project" value="InterPro"/>
</dbReference>
<dbReference type="NCBIfam" id="NF033527">
    <property type="entry name" value="transpos_Tn3"/>
    <property type="match status" value="1"/>
</dbReference>
<dbReference type="RefSeq" id="WP_172686713.1">
    <property type="nucleotide sequence ID" value="NZ_KR091911.1"/>
</dbReference>
<comment type="similarity">
    <text evidence="1">Belongs to the transposase 7 family.</text>
</comment>
<sequence>MPRRSILSATERESLLALPDAKDELIRHYTFNETDLSVIRQRRGAANRLGFAVQLCYLRFPGTFLGVDEPPFPPLLRMVAAQLKMPVESWSEYGQREQTRREHLVELQTVFGFKPFTMSHYRQAVHTLTELALQTDKGIVLASALVENLRRQSIILPAMNAIERASAEAITRANRRIYAALTDSLLSPHRQRLDELLKRKDGSKVTWLAWLRQSPAKPNSRHMLEHIERLKSWQALDLPAGIERQVHQNRLLKIAREGGQMTPADLAKFEVQRRYATLVALAIEGMATVTDEIIDLHDRIIGKLFNAAKNKHQQQFQASGKAINDKVRMYGRIGQALIEAKQSGSDPFAAIEAVMPWDTFAASVTEAQTLARPADFDFLHHIGESYATLRRYAPQFLGVLKLRAAPAAKGVLDAIDMLRGMNSDSARKVPADAPTAFIKPRWAKLVLTDDGIDRRYYELCALSELKNALRSGDVWVQGSRQFKDFDEYLVPVEKFATLKLASELPLAVATDCDQYLHDRLELLEAQLATVNRMAAANDLPDAIITTASGLKITPLDAAVPDAAQAMIDQTAMLLPHLKITELLMEVDEWTGFTRHFTHLKTSDTAKDKTLLLTTILADAINLGLTKMAESCPGTTYAKLSWLQAWHIRDETYSTALAELVNAQFRQPFAGNWGDGTTSSSDGQNFRTGSKAESTGHINPKYGSSPGRTFYTHISDQYAPFSAKVVNVGIRDSTYVLDGLLYHESDLRIEEHYTDTAGFTDHVFGLMHLLGFRFAPRIRDLGETKLFIPKGDAAYDALKPMISSDRLNIKQIRAHWDEILRLATSIKQGTVTRSLMLRKLGSYPRQNGLAVALRELGRIERTLFILDWLQSVELRRRVHAGLNKGEARNALARAVFFYRLGEIRDRSFEQQRYRASGLNLVTAAIVLWNTVYLERATSALRGNGTALDDTLLQYLSPLGWEHINLTGDYLWRSSAKVGAGKFRPLRPLPPALACFI</sequence>
<proteinExistence type="inferred from homology"/>
<feature type="compositionally biased region" description="Polar residues" evidence="5">
    <location>
        <begin position="674"/>
        <end position="696"/>
    </location>
</feature>
<protein>
    <submittedName>
        <fullName evidence="8">TnpA</fullName>
    </submittedName>
</protein>
<keyword evidence="3" id="KW-0238">DNA-binding</keyword>
<evidence type="ECO:0000259" key="7">
    <source>
        <dbReference type="Pfam" id="PF13700"/>
    </source>
</evidence>
<organism evidence="8">
    <name type="scientific">Salmonella enterica subsp. enterica serovar Corvallis</name>
    <dbReference type="NCBI Taxonomy" id="593905"/>
    <lineage>
        <taxon>Bacteria</taxon>
        <taxon>Pseudomonadati</taxon>
        <taxon>Pseudomonadota</taxon>
        <taxon>Gammaproteobacteria</taxon>
        <taxon>Enterobacterales</taxon>
        <taxon>Enterobacteriaceae</taxon>
        <taxon>Salmonella</taxon>
    </lineage>
</organism>
<feature type="region of interest" description="Disordered" evidence="5">
    <location>
        <begin position="673"/>
        <end position="698"/>
    </location>
</feature>
<evidence type="ECO:0000256" key="3">
    <source>
        <dbReference type="ARBA" id="ARBA00023125"/>
    </source>
</evidence>
<dbReference type="InterPro" id="IPR002513">
    <property type="entry name" value="Tn3_Tnp_DDE_dom"/>
</dbReference>
<reference evidence="8" key="1">
    <citation type="journal article" date="2015" name="Antimicrob. Agents Chemother.">
        <title>IncA/C Plasmid Carrying blaNDM-1, blaCMY-16, and fosA3 in a Salmonella enterica Serovar Corvallis Strain Isolated from a Migratory Wild Bird in Germany.</title>
        <authorList>
            <person name="Villa L."/>
            <person name="Guerra B."/>
            <person name="Schmoger S."/>
            <person name="Fischer J."/>
            <person name="Helmuth R."/>
            <person name="Zong Z."/>
            <person name="Garcia-Fernandez A."/>
            <person name="Carattoli A."/>
        </authorList>
    </citation>
    <scope>NUCLEOTIDE SEQUENCE</scope>
    <source>
        <strain evidence="8">RH-1238</strain>
        <plasmid evidence="8">pRH-1238</plasmid>
    </source>
</reference>
<dbReference type="GO" id="GO:0004803">
    <property type="term" value="F:transposase activity"/>
    <property type="evidence" value="ECO:0007669"/>
    <property type="project" value="InterPro"/>
</dbReference>
<keyword evidence="2" id="KW-0815">Transposition</keyword>
<dbReference type="GO" id="GO:0003677">
    <property type="term" value="F:DNA binding"/>
    <property type="evidence" value="ECO:0007669"/>
    <property type="project" value="UniProtKB-KW"/>
</dbReference>
<geneLocation type="plasmid" evidence="8">
    <name>pRH-1238</name>
</geneLocation>
<dbReference type="Pfam" id="PF13700">
    <property type="entry name" value="DUF4158"/>
    <property type="match status" value="1"/>
</dbReference>
<evidence type="ECO:0000256" key="2">
    <source>
        <dbReference type="ARBA" id="ARBA00022578"/>
    </source>
</evidence>
<dbReference type="Pfam" id="PF01526">
    <property type="entry name" value="DDE_Tnp_Tn3"/>
    <property type="match status" value="1"/>
</dbReference>
<evidence type="ECO:0000256" key="4">
    <source>
        <dbReference type="ARBA" id="ARBA00023172"/>
    </source>
</evidence>